<reference evidence="13 14" key="1">
    <citation type="submission" date="2009-06" db="EMBL/GenBank/DDBJ databases">
        <title>The Genome Sequence of Loxodonta africana (African elephant).</title>
        <authorList>
            <person name="Di Palma F."/>
            <person name="Heiman D."/>
            <person name="Young S."/>
            <person name="Johnson J."/>
            <person name="Lander E.S."/>
            <person name="Lindblad-Toh K."/>
        </authorList>
    </citation>
    <scope>NUCLEOTIDE SEQUENCE [LARGE SCALE GENOMIC DNA]</scope>
    <source>
        <strain evidence="13 14">Isolate ISIS603380</strain>
    </source>
</reference>
<keyword evidence="2" id="KW-0479">Metal-binding</keyword>
<gene>
    <name evidence="13" type="primary">GFI1</name>
</gene>
<dbReference type="eggNOG" id="KOG1721">
    <property type="taxonomic scope" value="Eukaryota"/>
</dbReference>
<keyword evidence="3" id="KW-0677">Repeat</keyword>
<dbReference type="FunCoup" id="G3TKL6">
    <property type="interactions" value="112"/>
</dbReference>
<evidence type="ECO:0000256" key="8">
    <source>
        <dbReference type="ARBA" id="ARBA00023163"/>
    </source>
</evidence>
<dbReference type="GeneTree" id="ENSGT00940000156166"/>
<evidence type="ECO:0000256" key="11">
    <source>
        <dbReference type="SAM" id="MobiDB-lite"/>
    </source>
</evidence>
<evidence type="ECO:0000256" key="9">
    <source>
        <dbReference type="ARBA" id="ARBA00023242"/>
    </source>
</evidence>
<dbReference type="GO" id="GO:0140767">
    <property type="term" value="F:enzyme-substrate adaptor activity"/>
    <property type="evidence" value="ECO:0007669"/>
    <property type="project" value="Ensembl"/>
</dbReference>
<keyword evidence="6" id="KW-0805">Transcription regulation</keyword>
<reference evidence="13" key="3">
    <citation type="submission" date="2025-09" db="UniProtKB">
        <authorList>
            <consortium name="Ensembl"/>
        </authorList>
    </citation>
    <scope>IDENTIFICATION</scope>
    <source>
        <strain evidence="13">Isolate ISIS603380</strain>
    </source>
</reference>
<feature type="region of interest" description="Disordered" evidence="11">
    <location>
        <begin position="1"/>
        <end position="104"/>
    </location>
</feature>
<keyword evidence="9" id="KW-0539">Nucleus</keyword>
<dbReference type="SUPFAM" id="SSF57667">
    <property type="entry name" value="beta-beta-alpha zinc fingers"/>
    <property type="match status" value="3"/>
</dbReference>
<dbReference type="Ensembl" id="ENSLAFT00000018346.3">
    <property type="protein sequence ID" value="ENSLAFP00000015375.3"/>
    <property type="gene ID" value="ENSLAFG00000018346.3"/>
</dbReference>
<feature type="domain" description="C2H2-type" evidence="12">
    <location>
        <begin position="240"/>
        <end position="268"/>
    </location>
</feature>
<protein>
    <submittedName>
        <fullName evidence="13">Growth factor independent 1 transcriptional repressor</fullName>
    </submittedName>
</protein>
<dbReference type="InParanoid" id="G3TKL6"/>
<evidence type="ECO:0000256" key="6">
    <source>
        <dbReference type="ARBA" id="ARBA00023015"/>
    </source>
</evidence>
<dbReference type="GO" id="GO:0008270">
    <property type="term" value="F:zinc ion binding"/>
    <property type="evidence" value="ECO:0007669"/>
    <property type="project" value="UniProtKB-KW"/>
</dbReference>
<feature type="domain" description="C2H2-type" evidence="12">
    <location>
        <begin position="381"/>
        <end position="407"/>
    </location>
</feature>
<dbReference type="InterPro" id="IPR013087">
    <property type="entry name" value="Znf_C2H2_type"/>
</dbReference>
<evidence type="ECO:0000256" key="5">
    <source>
        <dbReference type="ARBA" id="ARBA00022833"/>
    </source>
</evidence>
<dbReference type="SMART" id="SM00355">
    <property type="entry name" value="ZnF_C2H2"/>
    <property type="match status" value="6"/>
</dbReference>
<evidence type="ECO:0000256" key="7">
    <source>
        <dbReference type="ARBA" id="ARBA00023125"/>
    </source>
</evidence>
<feature type="domain" description="C2H2-type" evidence="12">
    <location>
        <begin position="269"/>
        <end position="296"/>
    </location>
</feature>
<dbReference type="InterPro" id="IPR050717">
    <property type="entry name" value="C2H2-ZF_Transcription_Reg"/>
</dbReference>
<evidence type="ECO:0000313" key="14">
    <source>
        <dbReference type="Proteomes" id="UP000007646"/>
    </source>
</evidence>
<feature type="domain" description="C2H2-type" evidence="12">
    <location>
        <begin position="297"/>
        <end position="324"/>
    </location>
</feature>
<dbReference type="GO" id="GO:0010957">
    <property type="term" value="P:negative regulation of vitamin D biosynthetic process"/>
    <property type="evidence" value="ECO:0007669"/>
    <property type="project" value="Ensembl"/>
</dbReference>
<dbReference type="FunFam" id="3.30.160.60:FF:000489">
    <property type="entry name" value="Zinc finger protein Gfi-1"/>
    <property type="match status" value="1"/>
</dbReference>
<dbReference type="PANTHER" id="PTHR14196:SF12">
    <property type="entry name" value="ZINC FINGER PROTEIN 208-LIKE"/>
    <property type="match status" value="1"/>
</dbReference>
<evidence type="ECO:0000256" key="10">
    <source>
        <dbReference type="PROSITE-ProRule" id="PRU00042"/>
    </source>
</evidence>
<dbReference type="GO" id="GO:0001227">
    <property type="term" value="F:DNA-binding transcription repressor activity, RNA polymerase II-specific"/>
    <property type="evidence" value="ECO:0007669"/>
    <property type="project" value="Ensembl"/>
</dbReference>
<proteinExistence type="predicted"/>
<dbReference type="Pfam" id="PF00096">
    <property type="entry name" value="zf-C2H2"/>
    <property type="match status" value="6"/>
</dbReference>
<keyword evidence="14" id="KW-1185">Reference proteome</keyword>
<evidence type="ECO:0000313" key="13">
    <source>
        <dbReference type="Ensembl" id="ENSLAFP00000015375.3"/>
    </source>
</evidence>
<dbReference type="InterPro" id="IPR036236">
    <property type="entry name" value="Znf_C2H2_sf"/>
</dbReference>
<sequence length="407" mass="44030">MPRSFLVKSKKAHSYHQPRSPGPDYSLRLENVPAPGRADSTSSAGGAEAESRGHLSPESQLTEAPDGASPSPGSCEGSVCDRTSELEDFWRPPSPSVSPASEKSVCPSLDDAQAFPLSFKPCSDLRHLVQSYRPCAALEAWRGSWSLLRARPEPGHPTALYGPERATASGGAGAGAPGGRSLGLYGDFGPGAAGLYERPTAAAGGLYPERGHGLHADKGTSVKVESELLCTRLLLGGGSYKCIKCSKVFSTPHGLEVHVRRSHSGTRPFACEMCGKTFGHAVSLEQHKAVHSQERSFDCKICGKSFKRSSTLSTHLLIHSDTRPYPCQYCGKRFHQKSDMKKHTFIHTGEKPHKCQVCGKAFSQSSNLITHSRKHTGFKPFGCDLCGKGFQRKVDLRRHRETQHGLK</sequence>
<name>G3TKL6_LOXAF</name>
<dbReference type="FunFam" id="3.30.160.60:FF:000432">
    <property type="entry name" value="zinc finger protein Gfi-1b isoform X1"/>
    <property type="match status" value="1"/>
</dbReference>
<comment type="subcellular location">
    <subcellularLocation>
        <location evidence="1">Nucleus</location>
    </subcellularLocation>
</comment>
<dbReference type="GO" id="GO:2000042">
    <property type="term" value="P:negative regulation of double-strand break repair via homologous recombination"/>
    <property type="evidence" value="ECO:0007669"/>
    <property type="project" value="Ensembl"/>
</dbReference>
<dbReference type="FunFam" id="3.30.160.60:FF:000827">
    <property type="entry name" value="Zinc finger protein Gfi-1"/>
    <property type="match status" value="1"/>
</dbReference>
<dbReference type="HOGENOM" id="CLU_002678_94_9_1"/>
<dbReference type="GO" id="GO:0017053">
    <property type="term" value="C:transcription repressor complex"/>
    <property type="evidence" value="ECO:0007669"/>
    <property type="project" value="Ensembl"/>
</dbReference>
<evidence type="ECO:0000256" key="4">
    <source>
        <dbReference type="ARBA" id="ARBA00022771"/>
    </source>
</evidence>
<evidence type="ECO:0000256" key="2">
    <source>
        <dbReference type="ARBA" id="ARBA00022723"/>
    </source>
</evidence>
<reference evidence="13" key="2">
    <citation type="submission" date="2025-08" db="UniProtKB">
        <authorList>
            <consortium name="Ensembl"/>
        </authorList>
    </citation>
    <scope>IDENTIFICATION</scope>
    <source>
        <strain evidence="13">Isolate ISIS603380</strain>
    </source>
</reference>
<dbReference type="GO" id="GO:0034121">
    <property type="term" value="P:regulation of toll-like receptor signaling pathway"/>
    <property type="evidence" value="ECO:0007669"/>
    <property type="project" value="Ensembl"/>
</dbReference>
<accession>G3TKL6</accession>
<dbReference type="FunFam" id="3.30.160.60:FF:000208">
    <property type="entry name" value="zinc finger protein Gfi-1b"/>
    <property type="match status" value="1"/>
</dbReference>
<evidence type="ECO:0000256" key="1">
    <source>
        <dbReference type="ARBA" id="ARBA00004123"/>
    </source>
</evidence>
<dbReference type="FunFam" id="3.30.160.60:FF:000245">
    <property type="entry name" value="zinc finger protein Gfi-1"/>
    <property type="match status" value="1"/>
</dbReference>
<feature type="domain" description="C2H2-type" evidence="12">
    <location>
        <begin position="353"/>
        <end position="380"/>
    </location>
</feature>
<dbReference type="GO" id="GO:0016363">
    <property type="term" value="C:nuclear matrix"/>
    <property type="evidence" value="ECO:0007669"/>
    <property type="project" value="Ensembl"/>
</dbReference>
<organism evidence="13 14">
    <name type="scientific">Loxodonta africana</name>
    <name type="common">African elephant</name>
    <dbReference type="NCBI Taxonomy" id="9785"/>
    <lineage>
        <taxon>Eukaryota</taxon>
        <taxon>Metazoa</taxon>
        <taxon>Chordata</taxon>
        <taxon>Craniata</taxon>
        <taxon>Vertebrata</taxon>
        <taxon>Euteleostomi</taxon>
        <taxon>Mammalia</taxon>
        <taxon>Eutheria</taxon>
        <taxon>Afrotheria</taxon>
        <taxon>Proboscidea</taxon>
        <taxon>Elephantidae</taxon>
        <taxon>Loxodonta</taxon>
    </lineage>
</organism>
<dbReference type="GO" id="GO:0000977">
    <property type="term" value="F:RNA polymerase II transcription regulatory region sequence-specific DNA binding"/>
    <property type="evidence" value="ECO:0007669"/>
    <property type="project" value="TreeGrafter"/>
</dbReference>
<dbReference type="Gene3D" id="3.30.160.60">
    <property type="entry name" value="Classic Zinc Finger"/>
    <property type="match status" value="6"/>
</dbReference>
<dbReference type="PANTHER" id="PTHR14196">
    <property type="entry name" value="ODD-SKIPPED - RELATED"/>
    <property type="match status" value="1"/>
</dbReference>
<dbReference type="PROSITE" id="PS50157">
    <property type="entry name" value="ZINC_FINGER_C2H2_2"/>
    <property type="match status" value="6"/>
</dbReference>
<dbReference type="OMA" id="CDRVSEF"/>
<keyword evidence="4 10" id="KW-0863">Zinc-finger</keyword>
<dbReference type="GO" id="GO:0010977">
    <property type="term" value="P:negative regulation of neuron projection development"/>
    <property type="evidence" value="ECO:0007669"/>
    <property type="project" value="Ensembl"/>
</dbReference>
<keyword evidence="5" id="KW-0862">Zinc</keyword>
<dbReference type="PROSITE" id="PS00028">
    <property type="entry name" value="ZINC_FINGER_C2H2_1"/>
    <property type="match status" value="6"/>
</dbReference>
<dbReference type="GO" id="GO:0000724">
    <property type="term" value="P:double-strand break repair via homologous recombination"/>
    <property type="evidence" value="ECO:0007669"/>
    <property type="project" value="Ensembl"/>
</dbReference>
<dbReference type="GO" id="GO:0016604">
    <property type="term" value="C:nuclear body"/>
    <property type="evidence" value="ECO:0007669"/>
    <property type="project" value="Ensembl"/>
</dbReference>
<dbReference type="GO" id="GO:0070105">
    <property type="term" value="P:positive regulation of interleukin-6-mediated signaling pathway"/>
    <property type="evidence" value="ECO:0007669"/>
    <property type="project" value="Ensembl"/>
</dbReference>
<dbReference type="STRING" id="9785.ENSLAFP00000015375"/>
<evidence type="ECO:0000259" key="12">
    <source>
        <dbReference type="PROSITE" id="PS50157"/>
    </source>
</evidence>
<dbReference type="GO" id="GO:0071222">
    <property type="term" value="P:cellular response to lipopolysaccharide"/>
    <property type="evidence" value="ECO:0007669"/>
    <property type="project" value="Ensembl"/>
</dbReference>
<evidence type="ECO:0000256" key="3">
    <source>
        <dbReference type="ARBA" id="ARBA00022737"/>
    </source>
</evidence>
<dbReference type="FunFam" id="3.30.160.60:FF:000148">
    <property type="entry name" value="zinc finger protein Gfi-1"/>
    <property type="match status" value="1"/>
</dbReference>
<keyword evidence="7" id="KW-0238">DNA-binding</keyword>
<dbReference type="AlphaFoldDB" id="G3TKL6"/>
<feature type="domain" description="C2H2-type" evidence="12">
    <location>
        <begin position="325"/>
        <end position="352"/>
    </location>
</feature>
<keyword evidence="8" id="KW-0804">Transcription</keyword>
<dbReference type="Proteomes" id="UP000007646">
    <property type="component" value="Unassembled WGS sequence"/>
</dbReference>